<gene>
    <name evidence="2" type="ORF">WJX74_000890</name>
</gene>
<comment type="caution">
    <text evidence="2">The sequence shown here is derived from an EMBL/GenBank/DDBJ whole genome shotgun (WGS) entry which is preliminary data.</text>
</comment>
<accession>A0AAW1S1L2</accession>
<protein>
    <recommendedName>
        <fullName evidence="1">NYN domain-containing protein</fullName>
    </recommendedName>
</protein>
<dbReference type="GO" id="GO:0004540">
    <property type="term" value="F:RNA nuclease activity"/>
    <property type="evidence" value="ECO:0007669"/>
    <property type="project" value="InterPro"/>
</dbReference>
<dbReference type="AlphaFoldDB" id="A0AAW1S1L2"/>
<dbReference type="Pfam" id="PF01936">
    <property type="entry name" value="NYN"/>
    <property type="match status" value="1"/>
</dbReference>
<sequence>MLKGPRSIAVFFETFWSWLQRDREVIYPKGSPLPKQLPLSRNQQGKPSHIFWDIENLKLPGNLKQSAPKFVAGLRTFFSASRIITAVENPLEQPSTAQLLAVLSAQCNVEVLSYIRPRLRLLGQKPATADFQLKQAILRFTQEQARGSTLTLITSDADFTQDLIKAKEKGFHVNLLCDRRRSNPRLREATDWHHDWMQYINSKYPEAQPRRQARKSLSDVKVYHNGLMQNVSQELKEPALVRDPERILSYVTGYPASLPDEHVLLHACASAIISGPLHTVQLTRNGSSSHGRGVVVHLRKKSSGRMFRAQQRLLPVGSSCLSVTRWKSRAPNESNAKFTPGHVIIAVYGHPPGSTFHDAEGSAAYLCNSLTGVHFAIGTLWHRQTFAEPVAFISLTEAAAQQFAKRHLSPLRIPCSSGEGSVNLSWEVVTWTQARNLMMAVGPGSEPQSENE</sequence>
<proteinExistence type="predicted"/>
<dbReference type="Proteomes" id="UP001438707">
    <property type="component" value="Unassembled WGS sequence"/>
</dbReference>
<reference evidence="2 3" key="1">
    <citation type="journal article" date="2024" name="Nat. Commun.">
        <title>Phylogenomics reveals the evolutionary origins of lichenization in chlorophyte algae.</title>
        <authorList>
            <person name="Puginier C."/>
            <person name="Libourel C."/>
            <person name="Otte J."/>
            <person name="Skaloud P."/>
            <person name="Haon M."/>
            <person name="Grisel S."/>
            <person name="Petersen M."/>
            <person name="Berrin J.G."/>
            <person name="Delaux P.M."/>
            <person name="Dal Grande F."/>
            <person name="Keller J."/>
        </authorList>
    </citation>
    <scope>NUCLEOTIDE SEQUENCE [LARGE SCALE GENOMIC DNA]</scope>
    <source>
        <strain evidence="2 3">SAG 2145</strain>
    </source>
</reference>
<keyword evidence="3" id="KW-1185">Reference proteome</keyword>
<name>A0AAW1S1L2_9CHLO</name>
<evidence type="ECO:0000259" key="1">
    <source>
        <dbReference type="Pfam" id="PF01936"/>
    </source>
</evidence>
<dbReference type="Gene3D" id="3.40.50.1010">
    <property type="entry name" value="5'-nuclease"/>
    <property type="match status" value="1"/>
</dbReference>
<evidence type="ECO:0000313" key="2">
    <source>
        <dbReference type="EMBL" id="KAK9839944.1"/>
    </source>
</evidence>
<organism evidence="2 3">
    <name type="scientific">Apatococcus lobatus</name>
    <dbReference type="NCBI Taxonomy" id="904363"/>
    <lineage>
        <taxon>Eukaryota</taxon>
        <taxon>Viridiplantae</taxon>
        <taxon>Chlorophyta</taxon>
        <taxon>core chlorophytes</taxon>
        <taxon>Trebouxiophyceae</taxon>
        <taxon>Chlorellales</taxon>
        <taxon>Chlorellaceae</taxon>
        <taxon>Apatococcus</taxon>
    </lineage>
</organism>
<evidence type="ECO:0000313" key="3">
    <source>
        <dbReference type="Proteomes" id="UP001438707"/>
    </source>
</evidence>
<feature type="domain" description="NYN" evidence="1">
    <location>
        <begin position="50"/>
        <end position="193"/>
    </location>
</feature>
<dbReference type="EMBL" id="JALJOS010000004">
    <property type="protein sequence ID" value="KAK9839944.1"/>
    <property type="molecule type" value="Genomic_DNA"/>
</dbReference>
<dbReference type="InterPro" id="IPR021139">
    <property type="entry name" value="NYN"/>
</dbReference>